<dbReference type="Pfam" id="PF00550">
    <property type="entry name" value="PP-binding"/>
    <property type="match status" value="1"/>
</dbReference>
<comment type="caution">
    <text evidence="3">The sequence shown here is derived from an EMBL/GenBank/DDBJ whole genome shotgun (WGS) entry which is preliminary data.</text>
</comment>
<feature type="domain" description="Carrier" evidence="2">
    <location>
        <begin position="1"/>
        <end position="59"/>
    </location>
</feature>
<feature type="region of interest" description="Disordered" evidence="1">
    <location>
        <begin position="89"/>
        <end position="113"/>
    </location>
</feature>
<accession>A0ABS4T7Z6</accession>
<reference evidence="3 4" key="1">
    <citation type="submission" date="2021-03" db="EMBL/GenBank/DDBJ databases">
        <title>Sequencing the genomes of 1000 actinobacteria strains.</title>
        <authorList>
            <person name="Klenk H.-P."/>
        </authorList>
    </citation>
    <scope>NUCLEOTIDE SEQUENCE [LARGE SCALE GENOMIC DNA]</scope>
    <source>
        <strain evidence="3 4">DSM 46670</strain>
    </source>
</reference>
<evidence type="ECO:0000259" key="2">
    <source>
        <dbReference type="PROSITE" id="PS50075"/>
    </source>
</evidence>
<evidence type="ECO:0000313" key="4">
    <source>
        <dbReference type="Proteomes" id="UP001519332"/>
    </source>
</evidence>
<dbReference type="InterPro" id="IPR036736">
    <property type="entry name" value="ACP-like_sf"/>
</dbReference>
<dbReference type="InterPro" id="IPR009081">
    <property type="entry name" value="PP-bd_ACP"/>
</dbReference>
<proteinExistence type="predicted"/>
<evidence type="ECO:0000256" key="1">
    <source>
        <dbReference type="SAM" id="MobiDB-lite"/>
    </source>
</evidence>
<name>A0ABS4T7Z6_9PSEU</name>
<dbReference type="Proteomes" id="UP001519332">
    <property type="component" value="Unassembled WGS sequence"/>
</dbReference>
<sequence length="113" mass="12330">MDRISVTAHFFDDYGADSLLLAGFCARVRENAGLAPLLMRDVYLHPTIRSLAELSWSTSTPAVATARAEPPRPAGNLQYVLCGLFQPAATSSLHPGHHSRKRPVTGIPARRHE</sequence>
<dbReference type="PROSITE" id="PS50075">
    <property type="entry name" value="CARRIER"/>
    <property type="match status" value="1"/>
</dbReference>
<protein>
    <recommendedName>
        <fullName evidence="2">Carrier domain-containing protein</fullName>
    </recommendedName>
</protein>
<gene>
    <name evidence="3" type="ORF">JOF56_000821</name>
</gene>
<dbReference type="SUPFAM" id="SSF47336">
    <property type="entry name" value="ACP-like"/>
    <property type="match status" value="1"/>
</dbReference>
<dbReference type="Gene3D" id="1.10.1200.10">
    <property type="entry name" value="ACP-like"/>
    <property type="match status" value="1"/>
</dbReference>
<dbReference type="EMBL" id="JAGINW010000001">
    <property type="protein sequence ID" value="MBP2320436.1"/>
    <property type="molecule type" value="Genomic_DNA"/>
</dbReference>
<keyword evidence="4" id="KW-1185">Reference proteome</keyword>
<feature type="compositionally biased region" description="Basic residues" evidence="1">
    <location>
        <begin position="95"/>
        <end position="113"/>
    </location>
</feature>
<evidence type="ECO:0000313" key="3">
    <source>
        <dbReference type="EMBL" id="MBP2320436.1"/>
    </source>
</evidence>
<organism evidence="3 4">
    <name type="scientific">Kibdelosporangium banguiense</name>
    <dbReference type="NCBI Taxonomy" id="1365924"/>
    <lineage>
        <taxon>Bacteria</taxon>
        <taxon>Bacillati</taxon>
        <taxon>Actinomycetota</taxon>
        <taxon>Actinomycetes</taxon>
        <taxon>Pseudonocardiales</taxon>
        <taxon>Pseudonocardiaceae</taxon>
        <taxon>Kibdelosporangium</taxon>
    </lineage>
</organism>